<organism evidence="13 14">
    <name type="scientific">Heyndrickxia shackletonii</name>
    <dbReference type="NCBI Taxonomy" id="157838"/>
    <lineage>
        <taxon>Bacteria</taxon>
        <taxon>Bacillati</taxon>
        <taxon>Bacillota</taxon>
        <taxon>Bacilli</taxon>
        <taxon>Bacillales</taxon>
        <taxon>Bacillaceae</taxon>
        <taxon>Heyndrickxia</taxon>
    </lineage>
</organism>
<dbReference type="Pfam" id="PF13426">
    <property type="entry name" value="PAS_9"/>
    <property type="match status" value="1"/>
</dbReference>
<dbReference type="SUPFAM" id="SSF47384">
    <property type="entry name" value="Homodimeric domain of signal transducing histidine kinase"/>
    <property type="match status" value="1"/>
</dbReference>
<evidence type="ECO:0000313" key="13">
    <source>
        <dbReference type="EMBL" id="KQL50918.1"/>
    </source>
</evidence>
<keyword evidence="14" id="KW-1185">Reference proteome</keyword>
<evidence type="ECO:0000256" key="5">
    <source>
        <dbReference type="ARBA" id="ARBA00022741"/>
    </source>
</evidence>
<dbReference type="GO" id="GO:0005524">
    <property type="term" value="F:ATP binding"/>
    <property type="evidence" value="ECO:0007669"/>
    <property type="project" value="UniProtKB-KW"/>
</dbReference>
<dbReference type="CDD" id="cd00130">
    <property type="entry name" value="PAS"/>
    <property type="match status" value="2"/>
</dbReference>
<dbReference type="PANTHER" id="PTHR43065">
    <property type="entry name" value="SENSOR HISTIDINE KINASE"/>
    <property type="match status" value="1"/>
</dbReference>
<dbReference type="SUPFAM" id="SSF55785">
    <property type="entry name" value="PYP-like sensor domain (PAS domain)"/>
    <property type="match status" value="2"/>
</dbReference>
<dbReference type="FunFam" id="1.10.287.130:FF:000040">
    <property type="entry name" value="PAS domain-containing sensor histidine kinase"/>
    <property type="match status" value="1"/>
</dbReference>
<dbReference type="Pfam" id="PF02518">
    <property type="entry name" value="HATPase_c"/>
    <property type="match status" value="1"/>
</dbReference>
<comment type="caution">
    <text evidence="13">The sequence shown here is derived from an EMBL/GenBank/DDBJ whole genome shotgun (WGS) entry which is preliminary data.</text>
</comment>
<keyword evidence="6" id="KW-0418">Kinase</keyword>
<dbReference type="STRING" id="157838.AN964_24190"/>
<dbReference type="SMART" id="SM00388">
    <property type="entry name" value="HisKA"/>
    <property type="match status" value="1"/>
</dbReference>
<dbReference type="SMART" id="SM00091">
    <property type="entry name" value="PAS"/>
    <property type="match status" value="2"/>
</dbReference>
<dbReference type="PROSITE" id="PS50112">
    <property type="entry name" value="PAS"/>
    <property type="match status" value="2"/>
</dbReference>
<dbReference type="Gene3D" id="3.30.565.10">
    <property type="entry name" value="Histidine kinase-like ATPase, C-terminal domain"/>
    <property type="match status" value="1"/>
</dbReference>
<accession>A0A0Q3TA50</accession>
<dbReference type="InterPro" id="IPR000700">
    <property type="entry name" value="PAS-assoc_C"/>
</dbReference>
<dbReference type="SUPFAM" id="SSF55874">
    <property type="entry name" value="ATPase domain of HSP90 chaperone/DNA topoisomerase II/histidine kinase"/>
    <property type="match status" value="1"/>
</dbReference>
<evidence type="ECO:0000259" key="12">
    <source>
        <dbReference type="PROSITE" id="PS50113"/>
    </source>
</evidence>
<dbReference type="InterPro" id="IPR035965">
    <property type="entry name" value="PAS-like_dom_sf"/>
</dbReference>
<evidence type="ECO:0000313" key="14">
    <source>
        <dbReference type="Proteomes" id="UP000051888"/>
    </source>
</evidence>
<dbReference type="AlphaFoldDB" id="A0A0Q3TA50"/>
<dbReference type="InterPro" id="IPR036097">
    <property type="entry name" value="HisK_dim/P_sf"/>
</dbReference>
<dbReference type="InterPro" id="IPR004358">
    <property type="entry name" value="Sig_transdc_His_kin-like_C"/>
</dbReference>
<dbReference type="PANTHER" id="PTHR43065:SF34">
    <property type="entry name" value="SPORULATION KINASE A"/>
    <property type="match status" value="1"/>
</dbReference>
<evidence type="ECO:0000256" key="2">
    <source>
        <dbReference type="ARBA" id="ARBA00012438"/>
    </source>
</evidence>
<evidence type="ECO:0000256" key="6">
    <source>
        <dbReference type="ARBA" id="ARBA00022777"/>
    </source>
</evidence>
<dbReference type="GO" id="GO:0030435">
    <property type="term" value="P:sporulation resulting in formation of a cellular spore"/>
    <property type="evidence" value="ECO:0007669"/>
    <property type="project" value="UniProtKB-KW"/>
</dbReference>
<dbReference type="InterPro" id="IPR036890">
    <property type="entry name" value="HATPase_C_sf"/>
</dbReference>
<protein>
    <recommendedName>
        <fullName evidence="2">histidine kinase</fullName>
        <ecNumber evidence="2">2.7.13.3</ecNumber>
    </recommendedName>
</protein>
<evidence type="ECO:0000256" key="9">
    <source>
        <dbReference type="ARBA" id="ARBA00023012"/>
    </source>
</evidence>
<dbReference type="EMBL" id="LJJC01000015">
    <property type="protein sequence ID" value="KQL50918.1"/>
    <property type="molecule type" value="Genomic_DNA"/>
</dbReference>
<dbReference type="PATRIC" id="fig|157838.3.peg.5322"/>
<dbReference type="GO" id="GO:0000155">
    <property type="term" value="F:phosphorelay sensor kinase activity"/>
    <property type="evidence" value="ECO:0007669"/>
    <property type="project" value="InterPro"/>
</dbReference>
<reference evidence="13 14" key="1">
    <citation type="submission" date="2015-09" db="EMBL/GenBank/DDBJ databases">
        <title>Genome sequencing project for genomic taxonomy and phylogenomics of Bacillus-like bacteria.</title>
        <authorList>
            <person name="Liu B."/>
            <person name="Wang J."/>
            <person name="Zhu Y."/>
            <person name="Liu G."/>
            <person name="Chen Q."/>
            <person name="Chen Z."/>
            <person name="Lan J."/>
            <person name="Che J."/>
            <person name="Ge C."/>
            <person name="Shi H."/>
            <person name="Pan Z."/>
            <person name="Liu X."/>
        </authorList>
    </citation>
    <scope>NUCLEOTIDE SEQUENCE [LARGE SCALE GENOMIC DNA]</scope>
    <source>
        <strain evidence="13 14">LMG 18435</strain>
    </source>
</reference>
<keyword evidence="7" id="KW-0067">ATP-binding</keyword>
<evidence type="ECO:0000256" key="4">
    <source>
        <dbReference type="ARBA" id="ARBA00022679"/>
    </source>
</evidence>
<dbReference type="Pfam" id="PF08447">
    <property type="entry name" value="PAS_3"/>
    <property type="match status" value="1"/>
</dbReference>
<name>A0A0Q3TA50_9BACI</name>
<dbReference type="InterPro" id="IPR005467">
    <property type="entry name" value="His_kinase_dom"/>
</dbReference>
<evidence type="ECO:0000256" key="8">
    <source>
        <dbReference type="ARBA" id="ARBA00022969"/>
    </source>
</evidence>
<gene>
    <name evidence="13" type="ORF">AN964_24190</name>
</gene>
<sequence length="478" mass="54766">MTAIKKKNAKNRKEQDIHRLLTENSLDIIVRTDLDGNFLYLSPSCEHILGYTPEELLNQNKFSYVHYHDKKRVMKNRSDVISKGENGRTTFRMRKKNGNYVWVESLFKLIRDPKTDEVTEVISVIRDITERKLSEDDVKKREETYRNLVENAPDAAILAAGNEILFINDTGVNLLGACTKEVILQKSLLDIIHPDYHDIASKRMNLEEDGEDFIEYRLIRLDGSEVDVEMKGITTIYRNNPVKHIIIRDITERKKTQELLLHSEKLSVAGQLAAGIAHEVRNPLTAIKGFLQLMQSELKTHSNYFNIIESEMDRIEIILSELLVLAKPQDLKFEIKELAVMIEHVKALIDTHAIMKNIVISTNYDCDNLKIKCDENQLKQVFINLLKNSIEAMPDGGNITIELKEHGQDKVKMLFKDTGFGIPKELLKKIGQPFFTTKENGTGLGFMISKQIIENHHGTIHIWSDSKGTIIEIILPLN</sequence>
<comment type="catalytic activity">
    <reaction evidence="1">
        <text>ATP + protein L-histidine = ADP + protein N-phospho-L-histidine.</text>
        <dbReference type="EC" id="2.7.13.3"/>
    </reaction>
</comment>
<dbReference type="SMART" id="SM00387">
    <property type="entry name" value="HATPase_c"/>
    <property type="match status" value="1"/>
</dbReference>
<dbReference type="SMART" id="SM00086">
    <property type="entry name" value="PAC"/>
    <property type="match status" value="2"/>
</dbReference>
<evidence type="ECO:0000256" key="3">
    <source>
        <dbReference type="ARBA" id="ARBA00022553"/>
    </source>
</evidence>
<dbReference type="Proteomes" id="UP000051888">
    <property type="component" value="Unassembled WGS sequence"/>
</dbReference>
<dbReference type="NCBIfam" id="TIGR00229">
    <property type="entry name" value="sensory_box"/>
    <property type="match status" value="2"/>
</dbReference>
<feature type="domain" description="Histidine kinase" evidence="10">
    <location>
        <begin position="275"/>
        <end position="478"/>
    </location>
</feature>
<evidence type="ECO:0000256" key="7">
    <source>
        <dbReference type="ARBA" id="ARBA00022840"/>
    </source>
</evidence>
<evidence type="ECO:0000256" key="1">
    <source>
        <dbReference type="ARBA" id="ARBA00000085"/>
    </source>
</evidence>
<keyword evidence="5" id="KW-0547">Nucleotide-binding</keyword>
<feature type="domain" description="PAC" evidence="12">
    <location>
        <begin position="87"/>
        <end position="140"/>
    </location>
</feature>
<dbReference type="Pfam" id="PF00512">
    <property type="entry name" value="HisKA"/>
    <property type="match status" value="1"/>
</dbReference>
<dbReference type="InterPro" id="IPR003661">
    <property type="entry name" value="HisK_dim/P_dom"/>
</dbReference>
<feature type="domain" description="PAS" evidence="11">
    <location>
        <begin position="13"/>
        <end position="84"/>
    </location>
</feature>
<keyword evidence="8" id="KW-0749">Sporulation</keyword>
<dbReference type="PROSITE" id="PS50109">
    <property type="entry name" value="HIS_KIN"/>
    <property type="match status" value="1"/>
</dbReference>
<dbReference type="PRINTS" id="PR00344">
    <property type="entry name" value="BCTRLSENSOR"/>
</dbReference>
<dbReference type="InterPro" id="IPR003594">
    <property type="entry name" value="HATPase_dom"/>
</dbReference>
<dbReference type="InterPro" id="IPR013655">
    <property type="entry name" value="PAS_fold_3"/>
</dbReference>
<dbReference type="InterPro" id="IPR000014">
    <property type="entry name" value="PAS"/>
</dbReference>
<dbReference type="EC" id="2.7.13.3" evidence="2"/>
<evidence type="ECO:0000259" key="11">
    <source>
        <dbReference type="PROSITE" id="PS50112"/>
    </source>
</evidence>
<feature type="domain" description="PAS" evidence="11">
    <location>
        <begin position="141"/>
        <end position="211"/>
    </location>
</feature>
<keyword evidence="4" id="KW-0808">Transferase</keyword>
<dbReference type="InterPro" id="IPR001610">
    <property type="entry name" value="PAC"/>
</dbReference>
<dbReference type="CDD" id="cd00082">
    <property type="entry name" value="HisKA"/>
    <property type="match status" value="1"/>
</dbReference>
<dbReference type="Gene3D" id="3.30.450.20">
    <property type="entry name" value="PAS domain"/>
    <property type="match status" value="2"/>
</dbReference>
<dbReference type="Gene3D" id="1.10.287.130">
    <property type="match status" value="1"/>
</dbReference>
<evidence type="ECO:0000259" key="10">
    <source>
        <dbReference type="PROSITE" id="PS50109"/>
    </source>
</evidence>
<keyword evidence="3" id="KW-0597">Phosphoprotein</keyword>
<proteinExistence type="predicted"/>
<keyword evidence="9" id="KW-0902">Two-component regulatory system</keyword>
<dbReference type="PROSITE" id="PS50113">
    <property type="entry name" value="PAC"/>
    <property type="match status" value="1"/>
</dbReference>